<feature type="region of interest" description="Disordered" evidence="1">
    <location>
        <begin position="99"/>
        <end position="136"/>
    </location>
</feature>
<feature type="signal peptide" evidence="2">
    <location>
        <begin position="1"/>
        <end position="25"/>
    </location>
</feature>
<evidence type="ECO:0000313" key="3">
    <source>
        <dbReference type="EMBL" id="MEN2991744.1"/>
    </source>
</evidence>
<protein>
    <submittedName>
        <fullName evidence="3">DUF2946 family protein</fullName>
    </submittedName>
</protein>
<proteinExistence type="predicted"/>
<feature type="region of interest" description="Disordered" evidence="1">
    <location>
        <begin position="56"/>
        <end position="81"/>
    </location>
</feature>
<gene>
    <name evidence="3" type="ORF">WG926_25765</name>
</gene>
<accession>A0ABU9YSF4</accession>
<feature type="chain" id="PRO_5047536133" evidence="2">
    <location>
        <begin position="26"/>
        <end position="136"/>
    </location>
</feature>
<feature type="compositionally biased region" description="Low complexity" evidence="1">
    <location>
        <begin position="99"/>
        <end position="121"/>
    </location>
</feature>
<dbReference type="Pfam" id="PF11162">
    <property type="entry name" value="DUF2946"/>
    <property type="match status" value="1"/>
</dbReference>
<reference evidence="3 4" key="1">
    <citation type="submission" date="2024-03" db="EMBL/GenBank/DDBJ databases">
        <title>High-quality draft genome sequencing of Tistrella sp. BH-R2-4.</title>
        <authorList>
            <person name="Dong C."/>
        </authorList>
    </citation>
    <scope>NUCLEOTIDE SEQUENCE [LARGE SCALE GENOMIC DNA]</scope>
    <source>
        <strain evidence="3 4">BH-R2-4</strain>
    </source>
</reference>
<keyword evidence="4" id="KW-1185">Reference proteome</keyword>
<keyword evidence="2" id="KW-0732">Signal</keyword>
<feature type="compositionally biased region" description="Basic residues" evidence="1">
    <location>
        <begin position="122"/>
        <end position="136"/>
    </location>
</feature>
<dbReference type="Proteomes" id="UP001413721">
    <property type="component" value="Unassembled WGS sequence"/>
</dbReference>
<evidence type="ECO:0000256" key="1">
    <source>
        <dbReference type="SAM" id="MobiDB-lite"/>
    </source>
</evidence>
<name>A0ABU9YSF4_9PROT</name>
<dbReference type="EMBL" id="JBBKTW010000013">
    <property type="protein sequence ID" value="MEN2991744.1"/>
    <property type="molecule type" value="Genomic_DNA"/>
</dbReference>
<evidence type="ECO:0000256" key="2">
    <source>
        <dbReference type="SAM" id="SignalP"/>
    </source>
</evidence>
<feature type="compositionally biased region" description="Low complexity" evidence="1">
    <location>
        <begin position="56"/>
        <end position="71"/>
    </location>
</feature>
<dbReference type="InterPro" id="IPR021333">
    <property type="entry name" value="DUF2946"/>
</dbReference>
<sequence length="136" mass="13831">MRRLMRRAAGWLAFAALMLTQPAMIAGMTTSEVGRAVAAVAGVDAAGFDLAAICHSPSSASPSSADIADPDGPTGHDSAAGPGHHCALCTAIAATTPPALPAGPLARGRRGPAIAPEALRLSLRRRRRRPRAPPQA</sequence>
<comment type="caution">
    <text evidence="3">The sequence shown here is derived from an EMBL/GenBank/DDBJ whole genome shotgun (WGS) entry which is preliminary data.</text>
</comment>
<organism evidence="3 4">
    <name type="scientific">Tistrella arctica</name>
    <dbReference type="NCBI Taxonomy" id="3133430"/>
    <lineage>
        <taxon>Bacteria</taxon>
        <taxon>Pseudomonadati</taxon>
        <taxon>Pseudomonadota</taxon>
        <taxon>Alphaproteobacteria</taxon>
        <taxon>Geminicoccales</taxon>
        <taxon>Geminicoccaceae</taxon>
        <taxon>Tistrella</taxon>
    </lineage>
</organism>
<evidence type="ECO:0000313" key="4">
    <source>
        <dbReference type="Proteomes" id="UP001413721"/>
    </source>
</evidence>
<dbReference type="RefSeq" id="WP_345938621.1">
    <property type="nucleotide sequence ID" value="NZ_JBBKTW010000013.1"/>
</dbReference>